<dbReference type="RefSeq" id="XP_028260281.1">
    <property type="nucleotide sequence ID" value="XM_028404480.1"/>
</dbReference>
<protein>
    <submittedName>
        <fullName evidence="4">Uncharacterized protein LOC114434993</fullName>
    </submittedName>
</protein>
<feature type="transmembrane region" description="Helical" evidence="2">
    <location>
        <begin position="149"/>
        <end position="171"/>
    </location>
</feature>
<evidence type="ECO:0000256" key="2">
    <source>
        <dbReference type="SAM" id="Phobius"/>
    </source>
</evidence>
<keyword evidence="2" id="KW-0472">Membrane</keyword>
<accession>A0A6P7I6K6</accession>
<gene>
    <name evidence="4" type="primary">LOC114434993</name>
</gene>
<proteinExistence type="predicted"/>
<keyword evidence="2" id="KW-1133">Transmembrane helix</keyword>
<organism evidence="3 4">
    <name type="scientific">Parambassis ranga</name>
    <name type="common">Indian glassy fish</name>
    <dbReference type="NCBI Taxonomy" id="210632"/>
    <lineage>
        <taxon>Eukaryota</taxon>
        <taxon>Metazoa</taxon>
        <taxon>Chordata</taxon>
        <taxon>Craniata</taxon>
        <taxon>Vertebrata</taxon>
        <taxon>Euteleostomi</taxon>
        <taxon>Actinopterygii</taxon>
        <taxon>Neopterygii</taxon>
        <taxon>Teleostei</taxon>
        <taxon>Neoteleostei</taxon>
        <taxon>Acanthomorphata</taxon>
        <taxon>Ovalentaria</taxon>
        <taxon>Ambassidae</taxon>
        <taxon>Parambassis</taxon>
    </lineage>
</organism>
<keyword evidence="3" id="KW-1185">Reference proteome</keyword>
<feature type="region of interest" description="Disordered" evidence="1">
    <location>
        <begin position="179"/>
        <end position="204"/>
    </location>
</feature>
<dbReference type="GeneID" id="114434993"/>
<feature type="compositionally biased region" description="Polar residues" evidence="1">
    <location>
        <begin position="180"/>
        <end position="202"/>
    </location>
</feature>
<dbReference type="AlphaFoldDB" id="A0A6P7I6K6"/>
<name>A0A6P7I6K6_9TELE</name>
<dbReference type="OrthoDB" id="8962783at2759"/>
<reference evidence="4" key="1">
    <citation type="submission" date="2025-08" db="UniProtKB">
        <authorList>
            <consortium name="RefSeq"/>
        </authorList>
    </citation>
    <scope>IDENTIFICATION</scope>
</reference>
<evidence type="ECO:0000313" key="3">
    <source>
        <dbReference type="Proteomes" id="UP000515145"/>
    </source>
</evidence>
<dbReference type="InParanoid" id="A0A6P7I6K6"/>
<evidence type="ECO:0000313" key="4">
    <source>
        <dbReference type="RefSeq" id="XP_028260281.1"/>
    </source>
</evidence>
<sequence>MPTTIVSVSLYHSDLSTSHPLPPLLPSLSLFCHSNRGKQRNQINRTKAEKMDLTCFTSSDPAAANATKLYDDSTDSGHIWYRDTLSVPLPSFPPPSEPQCSPCYVQEKFFIVCRNLTEKMDLVLEGEGGQVDIERSDCPPPSEDSLSPAAIFFIVIGIIIIIIIISVLYYCKHKLPKCGSTRQSNTSTPSDSSTFLPATTKSPETEMEAVQNGLLV</sequence>
<keyword evidence="2" id="KW-0812">Transmembrane</keyword>
<dbReference type="Proteomes" id="UP000515145">
    <property type="component" value="Chromosome 4"/>
</dbReference>
<evidence type="ECO:0000256" key="1">
    <source>
        <dbReference type="SAM" id="MobiDB-lite"/>
    </source>
</evidence>